<evidence type="ECO:0000259" key="2">
    <source>
        <dbReference type="PROSITE" id="PS51352"/>
    </source>
</evidence>
<dbReference type="EMBL" id="DRLF01000289">
    <property type="protein sequence ID" value="HEC06827.1"/>
    <property type="molecule type" value="Genomic_DNA"/>
</dbReference>
<evidence type="ECO:0000313" key="3">
    <source>
        <dbReference type="EMBL" id="HEC06827.1"/>
    </source>
</evidence>
<dbReference type="PROSITE" id="PS51352">
    <property type="entry name" value="THIOREDOXIN_2"/>
    <property type="match status" value="1"/>
</dbReference>
<dbReference type="Proteomes" id="UP000886339">
    <property type="component" value="Unassembled WGS sequence"/>
</dbReference>
<keyword evidence="1" id="KW-0732">Signal</keyword>
<proteinExistence type="predicted"/>
<reference evidence="3" key="1">
    <citation type="journal article" date="2020" name="mSystems">
        <title>Genome- and Community-Level Interaction Insights into Carbon Utilization and Element Cycling Functions of Hydrothermarchaeota in Hydrothermal Sediment.</title>
        <authorList>
            <person name="Zhou Z."/>
            <person name="Liu Y."/>
            <person name="Xu W."/>
            <person name="Pan J."/>
            <person name="Luo Z.H."/>
            <person name="Li M."/>
        </authorList>
    </citation>
    <scope>NUCLEOTIDE SEQUENCE [LARGE SCALE GENOMIC DNA]</scope>
    <source>
        <strain evidence="3">HyVt-458</strain>
    </source>
</reference>
<dbReference type="InterPro" id="IPR013766">
    <property type="entry name" value="Thioredoxin_domain"/>
</dbReference>
<protein>
    <submittedName>
        <fullName evidence="3">Thioredoxin family protein</fullName>
    </submittedName>
</protein>
<organism evidence="3">
    <name type="scientific">Thiolapillus brandeum</name>
    <dbReference type="NCBI Taxonomy" id="1076588"/>
    <lineage>
        <taxon>Bacteria</taxon>
        <taxon>Pseudomonadati</taxon>
        <taxon>Pseudomonadota</taxon>
        <taxon>Gammaproteobacteria</taxon>
        <taxon>Chromatiales</taxon>
        <taxon>Sedimenticolaceae</taxon>
        <taxon>Thiolapillus</taxon>
    </lineage>
</organism>
<dbReference type="AlphaFoldDB" id="A0A831WAT8"/>
<comment type="caution">
    <text evidence="3">The sequence shown here is derived from an EMBL/GenBank/DDBJ whole genome shotgun (WGS) entry which is preliminary data.</text>
</comment>
<dbReference type="Pfam" id="PF13098">
    <property type="entry name" value="Thioredoxin_2"/>
    <property type="match status" value="1"/>
</dbReference>
<accession>A0A831WAT8</accession>
<dbReference type="InterPro" id="IPR036249">
    <property type="entry name" value="Thioredoxin-like_sf"/>
</dbReference>
<gene>
    <name evidence="3" type="ORF">ENJ12_08250</name>
</gene>
<feature type="domain" description="Thioredoxin" evidence="2">
    <location>
        <begin position="1"/>
        <end position="111"/>
    </location>
</feature>
<name>A0A831WAT8_9GAMM</name>
<feature type="non-terminal residue" evidence="3">
    <location>
        <position position="1"/>
    </location>
</feature>
<dbReference type="PANTHER" id="PTHR15337">
    <property type="entry name" value="ANTERIOR GRADIENT PROTEIN-RELATED"/>
    <property type="match status" value="1"/>
</dbReference>
<sequence>QWYPGTVRQAFAEAKKSGKPVFLYWGAVWCPPCNQLKATLFKNPTFIQKTRLFVPVYLDGDTEAAQKLGEQFGVLGYPTLMLFTPEGKEITRLPGGMSLDLYPQMLDLALAKTRPVATLVRDILDNGRNPSNEEWHMLAYYSWEQDGGKALGERDLAGVLKILSDRVPANLPKEKARLSAQYLSALAAREEPPGKREAGDAVKRLQQLLASGEFSRDNFSFVIHEPDILIPRITQAGSKDRKMLMSAWKRALDLLQQDSSLGPAQKLSVYAGRIHWLKTAGKKVPDGLRKEIRQAVSQARSKLTDGHERIAVNYAAYGLLKASGQLALAEQLINEEMAAGSNNQYWMLVLADLAAESGDEAEALNWYAKAWETATGAATKIQWGSYYIRQLTEQTPDDDAKIIEVSKELFSQLEKQKAPFHGRSKRALERVFKALNAWAQVSSPAELIEIKRAFINTCLPFGKEAMERCESIMKAS</sequence>
<evidence type="ECO:0000256" key="1">
    <source>
        <dbReference type="ARBA" id="ARBA00022729"/>
    </source>
</evidence>
<dbReference type="PANTHER" id="PTHR15337:SF11">
    <property type="entry name" value="THIOREDOXIN DOMAIN-CONTAINING PROTEIN"/>
    <property type="match status" value="1"/>
</dbReference>
<dbReference type="InterPro" id="IPR051099">
    <property type="entry name" value="AGR/TXD"/>
</dbReference>
<dbReference type="InterPro" id="IPR012336">
    <property type="entry name" value="Thioredoxin-like_fold"/>
</dbReference>
<dbReference type="SUPFAM" id="SSF52833">
    <property type="entry name" value="Thioredoxin-like"/>
    <property type="match status" value="1"/>
</dbReference>
<dbReference type="Gene3D" id="3.40.30.10">
    <property type="entry name" value="Glutaredoxin"/>
    <property type="match status" value="1"/>
</dbReference>